<feature type="domain" description="UBC core" evidence="17">
    <location>
        <begin position="1"/>
        <end position="109"/>
    </location>
</feature>
<comment type="subcellular location">
    <subcellularLocation>
        <location evidence="1">Endoplasmic reticulum membrane</location>
        <topology evidence="1">Multi-pass membrane protein</topology>
    </subcellularLocation>
</comment>
<dbReference type="SMART" id="SM00212">
    <property type="entry name" value="UBCc"/>
    <property type="match status" value="1"/>
</dbReference>
<dbReference type="GO" id="GO:0047057">
    <property type="term" value="F:vitamin-K-epoxide reductase (warfarin-sensitive) activity"/>
    <property type="evidence" value="ECO:0007669"/>
    <property type="project" value="UniProtKB-EC"/>
</dbReference>
<sequence length="261" mass="29356">STPWEGGLYKLRMIFKDDYPSSPPKCKFEPPLFHPNVYPSGTVCLSLLDEEKDWRPAITIKQILLGIQDLLNEPNVKDPAQAEAYTIYWMSGISSKLHKLNTGLVTSCVVGLALSYYSYIVETAKEQDENYEAMCDISEHVSCTKAFMSEYGKGFGLIPESSIFYLPNCLYGLGFYAIIAIISVFNKFSYTVVLLSLSIGSCLSSVYLAWVLYILNSVCVVCVSTYVVNAVILVLSYRKLRILTRPVPSAYSQKSNRRKRH</sequence>
<dbReference type="PANTHER" id="PTHR14519:SF8">
    <property type="entry name" value="VITAMIN K EPOXIDE REDUCTASE COMPLEX SUBUNIT 1"/>
    <property type="match status" value="1"/>
</dbReference>
<name>A0A0C9PY09_9HYME</name>
<keyword evidence="4" id="KW-0808">Transferase</keyword>
<evidence type="ECO:0000256" key="5">
    <source>
        <dbReference type="ARBA" id="ARBA00022692"/>
    </source>
</evidence>
<keyword evidence="10" id="KW-0560">Oxidoreductase</keyword>
<evidence type="ECO:0000256" key="7">
    <source>
        <dbReference type="ARBA" id="ARBA00022786"/>
    </source>
</evidence>
<dbReference type="PANTHER" id="PTHR14519">
    <property type="entry name" value="VITAMIN K EPOXIDE REDUCTASE COMPLEX, SUBUNIT 1"/>
    <property type="match status" value="1"/>
</dbReference>
<evidence type="ECO:0000259" key="17">
    <source>
        <dbReference type="PROSITE" id="PS50127"/>
    </source>
</evidence>
<feature type="transmembrane region" description="Helical" evidence="16">
    <location>
        <begin position="163"/>
        <end position="185"/>
    </location>
</feature>
<reference evidence="18" key="1">
    <citation type="submission" date="2015-01" db="EMBL/GenBank/DDBJ databases">
        <title>Transcriptome Assembly of Fopius arisanus.</title>
        <authorList>
            <person name="Geib S."/>
        </authorList>
    </citation>
    <scope>NUCLEOTIDE SEQUENCE</scope>
</reference>
<dbReference type="EMBL" id="GBYB01006408">
    <property type="protein sequence ID" value="JAG76175.1"/>
    <property type="molecule type" value="Transcribed_RNA"/>
</dbReference>
<feature type="active site" description="Glycyl thioester intermediate" evidence="14">
    <location>
        <position position="44"/>
    </location>
</feature>
<gene>
    <name evidence="18" type="primary">ube2i_1</name>
    <name evidence="18" type="ORF">g.54569</name>
</gene>
<dbReference type="Gene3D" id="3.10.110.10">
    <property type="entry name" value="Ubiquitin Conjugating Enzyme"/>
    <property type="match status" value="1"/>
</dbReference>
<dbReference type="CDD" id="cd23798">
    <property type="entry name" value="UBCc_UBE2I"/>
    <property type="match status" value="1"/>
</dbReference>
<comment type="similarity">
    <text evidence="2">Belongs to the VKOR family.</text>
</comment>
<feature type="transmembrane region" description="Helical" evidence="16">
    <location>
        <begin position="192"/>
        <end position="208"/>
    </location>
</feature>
<evidence type="ECO:0000256" key="8">
    <source>
        <dbReference type="ARBA" id="ARBA00022824"/>
    </source>
</evidence>
<dbReference type="SUPFAM" id="SSF54495">
    <property type="entry name" value="UBC-like"/>
    <property type="match status" value="1"/>
</dbReference>
<dbReference type="AlphaFoldDB" id="A0A0C9PY09"/>
<evidence type="ECO:0000256" key="4">
    <source>
        <dbReference type="ARBA" id="ARBA00022679"/>
    </source>
</evidence>
<dbReference type="GO" id="GO:0005789">
    <property type="term" value="C:endoplasmic reticulum membrane"/>
    <property type="evidence" value="ECO:0007669"/>
    <property type="project" value="UniProtKB-SubCell"/>
</dbReference>
<keyword evidence="8" id="KW-0256">Endoplasmic reticulum</keyword>
<evidence type="ECO:0000256" key="12">
    <source>
        <dbReference type="ARBA" id="ARBA00023157"/>
    </source>
</evidence>
<dbReference type="Gene3D" id="1.20.1440.130">
    <property type="entry name" value="VKOR domain"/>
    <property type="match status" value="1"/>
</dbReference>
<evidence type="ECO:0000256" key="9">
    <source>
        <dbReference type="ARBA" id="ARBA00022989"/>
    </source>
</evidence>
<evidence type="ECO:0000256" key="16">
    <source>
        <dbReference type="SAM" id="Phobius"/>
    </source>
</evidence>
<keyword evidence="9 16" id="KW-1133">Transmembrane helix</keyword>
<dbReference type="CDD" id="cd12917">
    <property type="entry name" value="VKOR_euk"/>
    <property type="match status" value="1"/>
</dbReference>
<evidence type="ECO:0000256" key="1">
    <source>
        <dbReference type="ARBA" id="ARBA00004477"/>
    </source>
</evidence>
<protein>
    <recommendedName>
        <fullName evidence="3">vitamin-K-epoxide reductase (warfarin-sensitive)</fullName>
        <ecNumber evidence="3">1.17.4.4</ecNumber>
    </recommendedName>
</protein>
<dbReference type="InterPro" id="IPR038354">
    <property type="entry name" value="VKOR_sf"/>
</dbReference>
<evidence type="ECO:0000256" key="6">
    <source>
        <dbReference type="ARBA" id="ARBA00022719"/>
    </source>
</evidence>
<dbReference type="InterPro" id="IPR000608">
    <property type="entry name" value="UBC"/>
</dbReference>
<keyword evidence="15" id="KW-0067">ATP-binding</keyword>
<dbReference type="GO" id="GO:0048038">
    <property type="term" value="F:quinone binding"/>
    <property type="evidence" value="ECO:0007669"/>
    <property type="project" value="UniProtKB-KW"/>
</dbReference>
<evidence type="ECO:0000256" key="2">
    <source>
        <dbReference type="ARBA" id="ARBA00006214"/>
    </source>
</evidence>
<evidence type="ECO:0000256" key="15">
    <source>
        <dbReference type="RuleBase" id="RU362109"/>
    </source>
</evidence>
<evidence type="ECO:0000256" key="14">
    <source>
        <dbReference type="PROSITE-ProRule" id="PRU10133"/>
    </source>
</evidence>
<evidence type="ECO:0000256" key="11">
    <source>
        <dbReference type="ARBA" id="ARBA00023136"/>
    </source>
</evidence>
<keyword evidence="5 16" id="KW-0812">Transmembrane</keyword>
<dbReference type="SMART" id="SM00756">
    <property type="entry name" value="VKc"/>
    <property type="match status" value="1"/>
</dbReference>
<keyword evidence="7 15" id="KW-0833">Ubl conjugation pathway</keyword>
<organism evidence="18">
    <name type="scientific">Fopius arisanus</name>
    <dbReference type="NCBI Taxonomy" id="64838"/>
    <lineage>
        <taxon>Eukaryota</taxon>
        <taxon>Metazoa</taxon>
        <taxon>Ecdysozoa</taxon>
        <taxon>Arthropoda</taxon>
        <taxon>Hexapoda</taxon>
        <taxon>Insecta</taxon>
        <taxon>Pterygota</taxon>
        <taxon>Neoptera</taxon>
        <taxon>Endopterygota</taxon>
        <taxon>Hymenoptera</taxon>
        <taxon>Apocrita</taxon>
        <taxon>Ichneumonoidea</taxon>
        <taxon>Braconidae</taxon>
        <taxon>Opiinae</taxon>
        <taxon>Fopius</taxon>
    </lineage>
</organism>
<dbReference type="InterPro" id="IPR012932">
    <property type="entry name" value="VKOR"/>
</dbReference>
<dbReference type="GO" id="GO:0016740">
    <property type="term" value="F:transferase activity"/>
    <property type="evidence" value="ECO:0007669"/>
    <property type="project" value="UniProtKB-KW"/>
</dbReference>
<dbReference type="PROSITE" id="PS00183">
    <property type="entry name" value="UBC_1"/>
    <property type="match status" value="1"/>
</dbReference>
<keyword evidence="12" id="KW-1015">Disulfide bond</keyword>
<dbReference type="InterPro" id="IPR016135">
    <property type="entry name" value="UBQ-conjugating_enzyme/RWD"/>
</dbReference>
<dbReference type="GO" id="GO:0042373">
    <property type="term" value="P:vitamin K metabolic process"/>
    <property type="evidence" value="ECO:0007669"/>
    <property type="project" value="InterPro"/>
</dbReference>
<evidence type="ECO:0000256" key="10">
    <source>
        <dbReference type="ARBA" id="ARBA00023002"/>
    </source>
</evidence>
<dbReference type="InterPro" id="IPR023313">
    <property type="entry name" value="UBQ-conjugating_AS"/>
</dbReference>
<dbReference type="GO" id="GO:0005524">
    <property type="term" value="F:ATP binding"/>
    <property type="evidence" value="ECO:0007669"/>
    <property type="project" value="UniProtKB-UniRule"/>
</dbReference>
<dbReference type="EC" id="1.17.4.4" evidence="3"/>
<evidence type="ECO:0000313" key="18">
    <source>
        <dbReference type="EMBL" id="JAG76175.1"/>
    </source>
</evidence>
<keyword evidence="15" id="KW-0547">Nucleotide-binding</keyword>
<keyword evidence="13" id="KW-0676">Redox-active center</keyword>
<dbReference type="PROSITE" id="PS50127">
    <property type="entry name" value="UBC_2"/>
    <property type="match status" value="1"/>
</dbReference>
<comment type="similarity">
    <text evidence="15">Belongs to the ubiquitin-conjugating enzyme family.</text>
</comment>
<feature type="non-terminal residue" evidence="18">
    <location>
        <position position="1"/>
    </location>
</feature>
<keyword evidence="6" id="KW-0874">Quinone</keyword>
<accession>A0A0C9PY09</accession>
<keyword evidence="11 16" id="KW-0472">Membrane</keyword>
<dbReference type="Pfam" id="PF00179">
    <property type="entry name" value="UQ_con"/>
    <property type="match status" value="1"/>
</dbReference>
<dbReference type="InterPro" id="IPR042406">
    <property type="entry name" value="VKORC1/VKORC1L1"/>
</dbReference>
<evidence type="ECO:0000256" key="13">
    <source>
        <dbReference type="ARBA" id="ARBA00023284"/>
    </source>
</evidence>
<proteinExistence type="inferred from homology"/>
<feature type="transmembrane region" description="Helical" evidence="16">
    <location>
        <begin position="214"/>
        <end position="235"/>
    </location>
</feature>
<evidence type="ECO:0000256" key="3">
    <source>
        <dbReference type="ARBA" id="ARBA00012278"/>
    </source>
</evidence>
<dbReference type="Pfam" id="PF07884">
    <property type="entry name" value="VKOR"/>
    <property type="match status" value="1"/>
</dbReference>